<proteinExistence type="predicted"/>
<organism evidence="1">
    <name type="scientific">Podoviridae sp. ctqve24</name>
    <dbReference type="NCBI Taxonomy" id="2826580"/>
    <lineage>
        <taxon>Viruses</taxon>
        <taxon>Duplodnaviria</taxon>
        <taxon>Heunggongvirae</taxon>
        <taxon>Uroviricota</taxon>
        <taxon>Caudoviricetes</taxon>
    </lineage>
</organism>
<protein>
    <submittedName>
        <fullName evidence="1">Uncharacterized protein</fullName>
    </submittedName>
</protein>
<evidence type="ECO:0000313" key="1">
    <source>
        <dbReference type="EMBL" id="DAD81408.1"/>
    </source>
</evidence>
<name>A0A8S5MGT6_9CAUD</name>
<accession>A0A8S5MGT6</accession>
<sequence length="42" mass="5042">MFSTRLFLCFDLNFKVSRRAFWVLIQCLIRTSALLSFASYLY</sequence>
<reference evidence="1" key="1">
    <citation type="journal article" date="2021" name="Proc. Natl. Acad. Sci. U.S.A.">
        <title>A Catalog of Tens of Thousands of Viruses from Human Metagenomes Reveals Hidden Associations with Chronic Diseases.</title>
        <authorList>
            <person name="Tisza M.J."/>
            <person name="Buck C.B."/>
        </authorList>
    </citation>
    <scope>NUCLEOTIDE SEQUENCE</scope>
    <source>
        <strain evidence="1">Ctqve24</strain>
    </source>
</reference>
<dbReference type="EMBL" id="BK014901">
    <property type="protein sequence ID" value="DAD81408.1"/>
    <property type="molecule type" value="Genomic_DNA"/>
</dbReference>